<gene>
    <name evidence="2" type="ORF">WOLCODRAFT_163209</name>
</gene>
<evidence type="ECO:0000256" key="1">
    <source>
        <dbReference type="SAM" id="MobiDB-lite"/>
    </source>
</evidence>
<dbReference type="EMBL" id="KB468113">
    <property type="protein sequence ID" value="PCH41569.1"/>
    <property type="molecule type" value="Genomic_DNA"/>
</dbReference>
<feature type="region of interest" description="Disordered" evidence="1">
    <location>
        <begin position="331"/>
        <end position="352"/>
    </location>
</feature>
<evidence type="ECO:0000313" key="2">
    <source>
        <dbReference type="EMBL" id="PCH41569.1"/>
    </source>
</evidence>
<name>A0A2H3JS01_WOLCO</name>
<reference evidence="2 3" key="1">
    <citation type="journal article" date="2012" name="Science">
        <title>The Paleozoic origin of enzymatic lignin decomposition reconstructed from 31 fungal genomes.</title>
        <authorList>
            <person name="Floudas D."/>
            <person name="Binder M."/>
            <person name="Riley R."/>
            <person name="Barry K."/>
            <person name="Blanchette R.A."/>
            <person name="Henrissat B."/>
            <person name="Martinez A.T."/>
            <person name="Otillar R."/>
            <person name="Spatafora J.W."/>
            <person name="Yadav J.S."/>
            <person name="Aerts A."/>
            <person name="Benoit I."/>
            <person name="Boyd A."/>
            <person name="Carlson A."/>
            <person name="Copeland A."/>
            <person name="Coutinho P.M."/>
            <person name="de Vries R.P."/>
            <person name="Ferreira P."/>
            <person name="Findley K."/>
            <person name="Foster B."/>
            <person name="Gaskell J."/>
            <person name="Glotzer D."/>
            <person name="Gorecki P."/>
            <person name="Heitman J."/>
            <person name="Hesse C."/>
            <person name="Hori C."/>
            <person name="Igarashi K."/>
            <person name="Jurgens J.A."/>
            <person name="Kallen N."/>
            <person name="Kersten P."/>
            <person name="Kohler A."/>
            <person name="Kuees U."/>
            <person name="Kumar T.K.A."/>
            <person name="Kuo A."/>
            <person name="LaButti K."/>
            <person name="Larrondo L.F."/>
            <person name="Lindquist E."/>
            <person name="Ling A."/>
            <person name="Lombard V."/>
            <person name="Lucas S."/>
            <person name="Lundell T."/>
            <person name="Martin R."/>
            <person name="McLaughlin D.J."/>
            <person name="Morgenstern I."/>
            <person name="Morin E."/>
            <person name="Murat C."/>
            <person name="Nagy L.G."/>
            <person name="Nolan M."/>
            <person name="Ohm R.A."/>
            <person name="Patyshakuliyeva A."/>
            <person name="Rokas A."/>
            <person name="Ruiz-Duenas F.J."/>
            <person name="Sabat G."/>
            <person name="Salamov A."/>
            <person name="Samejima M."/>
            <person name="Schmutz J."/>
            <person name="Slot J.C."/>
            <person name="St John F."/>
            <person name="Stenlid J."/>
            <person name="Sun H."/>
            <person name="Sun S."/>
            <person name="Syed K."/>
            <person name="Tsang A."/>
            <person name="Wiebenga A."/>
            <person name="Young D."/>
            <person name="Pisabarro A."/>
            <person name="Eastwood D.C."/>
            <person name="Martin F."/>
            <person name="Cullen D."/>
            <person name="Grigoriev I.V."/>
            <person name="Hibbett D.S."/>
        </authorList>
    </citation>
    <scope>NUCLEOTIDE SEQUENCE [LARGE SCALE GENOMIC DNA]</scope>
    <source>
        <strain evidence="2 3">MD-104</strain>
    </source>
</reference>
<feature type="compositionally biased region" description="Polar residues" evidence="1">
    <location>
        <begin position="128"/>
        <end position="146"/>
    </location>
</feature>
<proteinExistence type="predicted"/>
<feature type="compositionally biased region" description="Polar residues" evidence="1">
    <location>
        <begin position="189"/>
        <end position="212"/>
    </location>
</feature>
<organism evidence="2 3">
    <name type="scientific">Wolfiporia cocos (strain MD-104)</name>
    <name type="common">Brown rot fungus</name>
    <dbReference type="NCBI Taxonomy" id="742152"/>
    <lineage>
        <taxon>Eukaryota</taxon>
        <taxon>Fungi</taxon>
        <taxon>Dikarya</taxon>
        <taxon>Basidiomycota</taxon>
        <taxon>Agaricomycotina</taxon>
        <taxon>Agaricomycetes</taxon>
        <taxon>Polyporales</taxon>
        <taxon>Phaeolaceae</taxon>
        <taxon>Wolfiporia</taxon>
    </lineage>
</organism>
<feature type="region of interest" description="Disordered" evidence="1">
    <location>
        <begin position="181"/>
        <end position="218"/>
    </location>
</feature>
<dbReference type="OrthoDB" id="2804680at2759"/>
<keyword evidence="3" id="KW-1185">Reference proteome</keyword>
<protein>
    <submittedName>
        <fullName evidence="2">Uncharacterized protein</fullName>
    </submittedName>
</protein>
<feature type="compositionally biased region" description="Polar residues" evidence="1">
    <location>
        <begin position="95"/>
        <end position="108"/>
    </location>
</feature>
<dbReference type="Proteomes" id="UP000218811">
    <property type="component" value="Unassembled WGS sequence"/>
</dbReference>
<evidence type="ECO:0000313" key="3">
    <source>
        <dbReference type="Proteomes" id="UP000218811"/>
    </source>
</evidence>
<feature type="region of interest" description="Disordered" evidence="1">
    <location>
        <begin position="448"/>
        <end position="535"/>
    </location>
</feature>
<feature type="region of interest" description="Disordered" evidence="1">
    <location>
        <begin position="128"/>
        <end position="152"/>
    </location>
</feature>
<feature type="compositionally biased region" description="Polar residues" evidence="1">
    <location>
        <begin position="340"/>
        <end position="352"/>
    </location>
</feature>
<feature type="region of interest" description="Disordered" evidence="1">
    <location>
        <begin position="68"/>
        <end position="108"/>
    </location>
</feature>
<feature type="compositionally biased region" description="Polar residues" evidence="1">
    <location>
        <begin position="290"/>
        <end position="299"/>
    </location>
</feature>
<accession>A0A2H3JS01</accession>
<feature type="compositionally biased region" description="Polar residues" evidence="1">
    <location>
        <begin position="526"/>
        <end position="535"/>
    </location>
</feature>
<feature type="compositionally biased region" description="Polar residues" evidence="1">
    <location>
        <begin position="71"/>
        <end position="82"/>
    </location>
</feature>
<feature type="region of interest" description="Disordered" evidence="1">
    <location>
        <begin position="246"/>
        <end position="300"/>
    </location>
</feature>
<dbReference type="AlphaFoldDB" id="A0A2H3JS01"/>
<sequence length="535" mass="57255">MSSNSSIKVKMHPEVHSAAFTNQGSWDAHNKHYAGQHISSPARTPPFHNNLSFAGSLRAAGDELPAWTALPENSDSTASSSVEPEEDELRLSVAPNESASNVPHNRADLSTLTPSAYSRLSFLPPTTPGSYSARLQSSGRTAQTGATHLGEPRQIPVAETHKAQLNGHAESLGTHRRETALNGGVASSPGLSQPSELSATPPSSSLAGQTAATDRRFSPSAHIRDANESLAAALTSAFTHNSSTLRTASVGNVPPTRVVLPSRTPVNSEPPSTHANAIAPATPPTPKQRPLSSQTSPTRIENIPIVPAIPAEERPAPPQADTVHVVGAPPAPVTPPQQRLVPSSTLPPQSDDQVVRTLRRRDVTNRAPARSEHERTIDDLLHTTVASAIILDRYAIPQAPNANSLRFALRHVAADRKAVVEHQGQSQFTPYTIPRWSKVSEFKERLDERLGPGPLDRGLKKRPRTVKRRVEGGANSRTDNSTAPAAARIAKRPRSPEAEGGVSSTDASDTPDEDTRPLKRHKTLSPYKSQSLAQR</sequence>